<dbReference type="RefSeq" id="WP_253777216.1">
    <property type="nucleotide sequence ID" value="NZ_JAMTCK010000016.1"/>
</dbReference>
<dbReference type="PROSITE" id="PS50887">
    <property type="entry name" value="GGDEF"/>
    <property type="match status" value="1"/>
</dbReference>
<dbReference type="InterPro" id="IPR029787">
    <property type="entry name" value="Nucleotide_cyclase"/>
</dbReference>
<dbReference type="SUPFAM" id="SSF55073">
    <property type="entry name" value="Nucleotide cyclase"/>
    <property type="match status" value="1"/>
</dbReference>
<dbReference type="NCBIfam" id="TIGR00254">
    <property type="entry name" value="GGDEF"/>
    <property type="match status" value="1"/>
</dbReference>
<feature type="domain" description="GGDEF" evidence="1">
    <location>
        <begin position="168"/>
        <end position="286"/>
    </location>
</feature>
<evidence type="ECO:0000313" key="2">
    <source>
        <dbReference type="EMBL" id="MCP2168921.1"/>
    </source>
</evidence>
<dbReference type="Gene3D" id="3.30.70.270">
    <property type="match status" value="1"/>
</dbReference>
<dbReference type="CDD" id="cd00130">
    <property type="entry name" value="PAS"/>
    <property type="match status" value="1"/>
</dbReference>
<comment type="caution">
    <text evidence="2">The sequence shown here is derived from an EMBL/GenBank/DDBJ whole genome shotgun (WGS) entry which is preliminary data.</text>
</comment>
<dbReference type="InterPro" id="IPR000160">
    <property type="entry name" value="GGDEF_dom"/>
</dbReference>
<proteinExistence type="predicted"/>
<dbReference type="AlphaFoldDB" id="A0AAE3KI55"/>
<organism evidence="2 3">
    <name type="scientific">Goodfellowiella coeruleoviolacea</name>
    <dbReference type="NCBI Taxonomy" id="334858"/>
    <lineage>
        <taxon>Bacteria</taxon>
        <taxon>Bacillati</taxon>
        <taxon>Actinomycetota</taxon>
        <taxon>Actinomycetes</taxon>
        <taxon>Pseudonocardiales</taxon>
        <taxon>Pseudonocardiaceae</taxon>
        <taxon>Goodfellowiella</taxon>
    </lineage>
</organism>
<keyword evidence="3" id="KW-1185">Reference proteome</keyword>
<gene>
    <name evidence="2" type="ORF">LX83_005801</name>
</gene>
<dbReference type="PANTHER" id="PTHR44757">
    <property type="entry name" value="DIGUANYLATE CYCLASE DGCP"/>
    <property type="match status" value="1"/>
</dbReference>
<name>A0AAE3KI55_9PSEU</name>
<dbReference type="SUPFAM" id="SSF55785">
    <property type="entry name" value="PYP-like sensor domain (PAS domain)"/>
    <property type="match status" value="1"/>
</dbReference>
<reference evidence="2" key="1">
    <citation type="submission" date="2022-06" db="EMBL/GenBank/DDBJ databases">
        <title>Genomic Encyclopedia of Archaeal and Bacterial Type Strains, Phase II (KMG-II): from individual species to whole genera.</title>
        <authorList>
            <person name="Goeker M."/>
        </authorList>
    </citation>
    <scope>NUCLEOTIDE SEQUENCE</scope>
    <source>
        <strain evidence="2">DSM 43935</strain>
    </source>
</reference>
<dbReference type="InterPro" id="IPR035965">
    <property type="entry name" value="PAS-like_dom_sf"/>
</dbReference>
<accession>A0AAE3KI55</accession>
<protein>
    <submittedName>
        <fullName evidence="2">Diguanylate cyclase (GGDEF) domain-containing protein</fullName>
    </submittedName>
</protein>
<dbReference type="PANTHER" id="PTHR44757:SF2">
    <property type="entry name" value="BIOFILM ARCHITECTURE MAINTENANCE PROTEIN MBAA"/>
    <property type="match status" value="1"/>
</dbReference>
<dbReference type="Proteomes" id="UP001206128">
    <property type="component" value="Unassembled WGS sequence"/>
</dbReference>
<dbReference type="Pfam" id="PF00990">
    <property type="entry name" value="GGDEF"/>
    <property type="match status" value="1"/>
</dbReference>
<dbReference type="InterPro" id="IPR000014">
    <property type="entry name" value="PAS"/>
</dbReference>
<dbReference type="EMBL" id="JAMTCK010000016">
    <property type="protein sequence ID" value="MCP2168921.1"/>
    <property type="molecule type" value="Genomic_DNA"/>
</dbReference>
<dbReference type="CDD" id="cd01949">
    <property type="entry name" value="GGDEF"/>
    <property type="match status" value="1"/>
</dbReference>
<dbReference type="InterPro" id="IPR052155">
    <property type="entry name" value="Biofilm_reg_signaling"/>
</dbReference>
<evidence type="ECO:0000259" key="1">
    <source>
        <dbReference type="PROSITE" id="PS50887"/>
    </source>
</evidence>
<sequence length="286" mass="30973">MSAVDTAAPTTTPLTAWTELVAELPVGVLLQDEQGAVLAANNRAGDLLGLSWRDLVTGRRPVDWRACDDSGAPLPGDPELAEQVLRGGAPLSLPVVVVDATGRQARLWADYHPISAHGQARLLVLLHPVDTDVRQARGLLDPLTGLPGRVLLLDRLDQALLRSRTHGTLTSLVLVDICQLAAINTSYGFVRGDEVLTVMAGRLREGLRDDHTVARYRGDEFAVLAEHPNGTGEQLAERVRELATRPVPMGAGRLRPRVRVGWVTSDGAVPTHVVVEQVENRLRQRT</sequence>
<dbReference type="SMART" id="SM00267">
    <property type="entry name" value="GGDEF"/>
    <property type="match status" value="1"/>
</dbReference>
<dbReference type="InterPro" id="IPR043128">
    <property type="entry name" value="Rev_trsase/Diguanyl_cyclase"/>
</dbReference>
<evidence type="ECO:0000313" key="3">
    <source>
        <dbReference type="Proteomes" id="UP001206128"/>
    </source>
</evidence>